<evidence type="ECO:0000259" key="4">
    <source>
        <dbReference type="Pfam" id="PF12705"/>
    </source>
</evidence>
<proteinExistence type="predicted"/>
<dbReference type="InterPro" id="IPR011604">
    <property type="entry name" value="PDDEXK-like_dom_sf"/>
</dbReference>
<name>A0ABU3IBG7_9ACTO</name>
<evidence type="ECO:0000256" key="1">
    <source>
        <dbReference type="ARBA" id="ARBA00022763"/>
    </source>
</evidence>
<dbReference type="SUPFAM" id="SSF52980">
    <property type="entry name" value="Restriction endonuclease-like"/>
    <property type="match status" value="1"/>
</dbReference>
<dbReference type="Gene3D" id="3.90.320.10">
    <property type="match status" value="1"/>
</dbReference>
<keyword evidence="6" id="KW-1185">Reference proteome</keyword>
<accession>A0ABU3IBG7</accession>
<organism evidence="5 6">
    <name type="scientific">Gleimia hominis</name>
    <dbReference type="NCBI Taxonomy" id="595468"/>
    <lineage>
        <taxon>Bacteria</taxon>
        <taxon>Bacillati</taxon>
        <taxon>Actinomycetota</taxon>
        <taxon>Actinomycetes</taxon>
        <taxon>Actinomycetales</taxon>
        <taxon>Actinomycetaceae</taxon>
        <taxon>Gleimia</taxon>
    </lineage>
</organism>
<feature type="domain" description="PD-(D/E)XK endonuclease-like" evidence="4">
    <location>
        <begin position="11"/>
        <end position="255"/>
    </location>
</feature>
<evidence type="ECO:0000313" key="5">
    <source>
        <dbReference type="EMBL" id="MDT3767583.1"/>
    </source>
</evidence>
<evidence type="ECO:0000256" key="3">
    <source>
        <dbReference type="ARBA" id="ARBA00023204"/>
    </source>
</evidence>
<keyword evidence="1" id="KW-0227">DNA damage</keyword>
<gene>
    <name evidence="5" type="ORF">QS713_05840</name>
</gene>
<dbReference type="Proteomes" id="UP001247542">
    <property type="component" value="Unassembled WGS sequence"/>
</dbReference>
<evidence type="ECO:0000313" key="6">
    <source>
        <dbReference type="Proteomes" id="UP001247542"/>
    </source>
</evidence>
<dbReference type="InterPro" id="IPR038726">
    <property type="entry name" value="PDDEXK_AddAB-type"/>
</dbReference>
<dbReference type="Pfam" id="PF12705">
    <property type="entry name" value="PDDEXK_1"/>
    <property type="match status" value="1"/>
</dbReference>
<protein>
    <submittedName>
        <fullName evidence="5">PD-(D/E)XK nuclease family protein</fullName>
    </submittedName>
</protein>
<comment type="caution">
    <text evidence="5">The sequence shown here is derived from an EMBL/GenBank/DDBJ whole genome shotgun (WGS) entry which is preliminary data.</text>
</comment>
<dbReference type="InterPro" id="IPR011335">
    <property type="entry name" value="Restrct_endonuc-II-like"/>
</dbReference>
<evidence type="ECO:0000256" key="2">
    <source>
        <dbReference type="ARBA" id="ARBA00022806"/>
    </source>
</evidence>
<dbReference type="EMBL" id="JASXSX010000001">
    <property type="protein sequence ID" value="MDT3767583.1"/>
    <property type="molecule type" value="Genomic_DNA"/>
</dbReference>
<reference evidence="5 6" key="1">
    <citation type="submission" date="2023-06" db="EMBL/GenBank/DDBJ databases">
        <title>Draft genome sequence of Gleimia hominis type strain CCUG 57540T.</title>
        <authorList>
            <person name="Salva-Serra F."/>
            <person name="Cardew S."/>
            <person name="Jensie Markopoulos S."/>
            <person name="Ohlen M."/>
            <person name="Inganas E."/>
            <person name="Svensson-Stadler L."/>
            <person name="Moore E.R.B."/>
        </authorList>
    </citation>
    <scope>NUCLEOTIDE SEQUENCE [LARGE SCALE GENOMIC DNA]</scope>
    <source>
        <strain evidence="5 6">CCUG 57540</strain>
    </source>
</reference>
<dbReference type="RefSeq" id="WP_313273262.1">
    <property type="nucleotide sequence ID" value="NZ_JASXSX010000001.1"/>
</dbReference>
<keyword evidence="2" id="KW-0547">Nucleotide-binding</keyword>
<keyword evidence="2" id="KW-0378">Hydrolase</keyword>
<sequence>MSANTARPKALSASSTSTWLQCPMKFRLVYIDGFREPPSPATTRGTLVHRVLEDLYGLPAEQRTSQAARDLVQPAYSELFAGKEDFEAMFPQEALKTQWLNDAYALVERYFTVENPQRLEPIAREQLVDAPMRDGILLRGFIDRVDKAPSGALRVVDYKTGRSPKPRYVEDKLFQMRFYALLLRCSGAGLPARTQLVFLADGKILTMDPTADSIDAFEHHLVAIWEQIENAIHTEQFAPKRQPLCNWCGVKHLCPLYSDDTPQMSADGAQAMLTVKTRGER</sequence>
<keyword evidence="3" id="KW-0234">DNA repair</keyword>
<keyword evidence="2" id="KW-0347">Helicase</keyword>
<keyword evidence="2" id="KW-0067">ATP-binding</keyword>